<keyword evidence="1" id="KW-0175">Coiled coil</keyword>
<gene>
    <name evidence="2" type="ORF">MNBD_UNCLBAC01-624</name>
</gene>
<protein>
    <submittedName>
        <fullName evidence="2">Uncharacterized protein</fullName>
    </submittedName>
</protein>
<organism evidence="2">
    <name type="scientific">hydrothermal vent metagenome</name>
    <dbReference type="NCBI Taxonomy" id="652676"/>
    <lineage>
        <taxon>unclassified sequences</taxon>
        <taxon>metagenomes</taxon>
        <taxon>ecological metagenomes</taxon>
    </lineage>
</organism>
<feature type="coiled-coil region" evidence="1">
    <location>
        <begin position="41"/>
        <end position="110"/>
    </location>
</feature>
<reference evidence="2" key="1">
    <citation type="submission" date="2018-06" db="EMBL/GenBank/DDBJ databases">
        <authorList>
            <person name="Zhirakovskaya E."/>
        </authorList>
    </citation>
    <scope>NUCLEOTIDE SEQUENCE</scope>
</reference>
<dbReference type="EMBL" id="UOGJ01000051">
    <property type="protein sequence ID" value="VAX35425.1"/>
    <property type="molecule type" value="Genomic_DNA"/>
</dbReference>
<sequence length="123" mass="14042">MRFVIGAFIIVLIVSGFGAAFYFSQGADRDRQALNKERYIRISVEEGLEKAQEKVVSLKNEFQRIQTKLEITEKLVKQKLALNKDLQLQLDQALAIQKNLKNEVTRLKAEAVKRKMPIPVVGK</sequence>
<name>A0A3B1DU96_9ZZZZ</name>
<proteinExistence type="predicted"/>
<evidence type="ECO:0000256" key="1">
    <source>
        <dbReference type="SAM" id="Coils"/>
    </source>
</evidence>
<dbReference type="AlphaFoldDB" id="A0A3B1DU96"/>
<evidence type="ECO:0000313" key="2">
    <source>
        <dbReference type="EMBL" id="VAX35425.1"/>
    </source>
</evidence>
<accession>A0A3B1DU96</accession>